<evidence type="ECO:0000313" key="3">
    <source>
        <dbReference type="EMBL" id="QHT33969.1"/>
    </source>
</evidence>
<dbReference type="InterPro" id="IPR038519">
    <property type="entry name" value="MCP_C_sf"/>
</dbReference>
<evidence type="ECO:0008006" key="4">
    <source>
        <dbReference type="Google" id="ProtNLM"/>
    </source>
</evidence>
<feature type="domain" description="Major capsid protein N-terminal" evidence="2">
    <location>
        <begin position="23"/>
        <end position="232"/>
    </location>
</feature>
<dbReference type="InterPro" id="IPR016112">
    <property type="entry name" value="VP_dsDNA_II"/>
</dbReference>
<name>A0A6C0F0A8_9ZZZZ</name>
<dbReference type="InterPro" id="IPR007542">
    <property type="entry name" value="MCP_C"/>
</dbReference>
<dbReference type="AlphaFoldDB" id="A0A6C0F0A8"/>
<evidence type="ECO:0000259" key="2">
    <source>
        <dbReference type="Pfam" id="PF16903"/>
    </source>
</evidence>
<dbReference type="Gene3D" id="2.70.9.10">
    <property type="entry name" value="Adenovirus Type 2 Hexon, domain 4"/>
    <property type="match status" value="1"/>
</dbReference>
<organism evidence="3">
    <name type="scientific">viral metagenome</name>
    <dbReference type="NCBI Taxonomy" id="1070528"/>
    <lineage>
        <taxon>unclassified sequences</taxon>
        <taxon>metagenomes</taxon>
        <taxon>organismal metagenomes</taxon>
    </lineage>
</organism>
<reference evidence="3" key="1">
    <citation type="journal article" date="2020" name="Nature">
        <title>Giant virus diversity and host interactions through global metagenomics.</title>
        <authorList>
            <person name="Schulz F."/>
            <person name="Roux S."/>
            <person name="Paez-Espino D."/>
            <person name="Jungbluth S."/>
            <person name="Walsh D.A."/>
            <person name="Denef V.J."/>
            <person name="McMahon K.D."/>
            <person name="Konstantinidis K.T."/>
            <person name="Eloe-Fadrosh E.A."/>
            <person name="Kyrpides N.C."/>
            <person name="Woyke T."/>
        </authorList>
    </citation>
    <scope>NUCLEOTIDE SEQUENCE</scope>
    <source>
        <strain evidence="3">GVMAG-M-3300009161-52</strain>
    </source>
</reference>
<dbReference type="EMBL" id="MN738981">
    <property type="protein sequence ID" value="QHT33969.1"/>
    <property type="molecule type" value="Genomic_DNA"/>
</dbReference>
<dbReference type="InterPro" id="IPR031654">
    <property type="entry name" value="Capsid_N"/>
</dbReference>
<protein>
    <recommendedName>
        <fullName evidence="4">Major capsid protein N-terminal domain-containing protein</fullName>
    </recommendedName>
</protein>
<dbReference type="SUPFAM" id="SSF49749">
    <property type="entry name" value="Group II dsDNA viruses VP"/>
    <property type="match status" value="2"/>
</dbReference>
<dbReference type="Pfam" id="PF04451">
    <property type="entry name" value="Capsid_NCLDV"/>
    <property type="match status" value="1"/>
</dbReference>
<evidence type="ECO:0000259" key="1">
    <source>
        <dbReference type="Pfam" id="PF04451"/>
    </source>
</evidence>
<feature type="domain" description="Major capsid protein C-terminal" evidence="1">
    <location>
        <begin position="235"/>
        <end position="410"/>
    </location>
</feature>
<sequence length="429" mass="48709">MEGSITQLGLSNYLTNRQGQTVSFFKHSYKNYTNYVKDTRELSFKNGMRFGNTSSFRFDEDGKYGDLVTNIMITIDLPDISTYKNVNGRSFGYCNGVGNAIAKNIYLKIAGNLIDQHNSEWMDVYGQLTVKPGCKDNYFSMIQKYEDNSFSSTNFTGGRIYIPLQFWFCRNISSSNSALVFPLCSLYNSTIELSLDIRSLVEILVTDDGVLTGAPNLEIVKSSLLVDYIILEEQERRNYISTKQMNIINQLQTYTYDIKAGTTEQSFSLKSMHYPVTELIFVVRRNDSQTANDYFNYSNQNLSNLRNKGNPIKYVKLTFDGSDRIQTTAASNFTQIEPTKVHTNTPINKYIHVYSFALEPEKIEQPNGLCNFSELQEAILHLTFDDPMVASTLIIYAVNYNVLVCMNGSGSPLHYLSKSTPTIFPDDNC</sequence>
<accession>A0A6C0F0A8</accession>
<dbReference type="GO" id="GO:0005198">
    <property type="term" value="F:structural molecule activity"/>
    <property type="evidence" value="ECO:0007669"/>
    <property type="project" value="InterPro"/>
</dbReference>
<dbReference type="Pfam" id="PF16903">
    <property type="entry name" value="Capsid_N"/>
    <property type="match status" value="1"/>
</dbReference>
<proteinExistence type="predicted"/>
<dbReference type="Gene3D" id="2.70.9.20">
    <property type="entry name" value="Major capsid protein Vp54"/>
    <property type="match status" value="1"/>
</dbReference>